<feature type="compositionally biased region" description="Acidic residues" evidence="1">
    <location>
        <begin position="156"/>
        <end position="167"/>
    </location>
</feature>
<evidence type="ECO:0000256" key="1">
    <source>
        <dbReference type="SAM" id="MobiDB-lite"/>
    </source>
</evidence>
<gene>
    <name evidence="2" type="ORF">K431DRAFT_281898</name>
</gene>
<dbReference type="EMBL" id="MU003771">
    <property type="protein sequence ID" value="KAF2724467.1"/>
    <property type="molecule type" value="Genomic_DNA"/>
</dbReference>
<accession>A0A9P4UQF2</accession>
<sequence>MGTVMNRDFTFVVSTGAGGAQSNANKRRVRSAAALKSWDTRLAGIRKRSDWTRPVQHLKSGRVQRKRRRVASPHEDGSATGVKQEGEFLRSPESQGSASVAAASSSSTASNASPKAGSRRSSATSTASSKPQLVRLTGTGVKRRHVTPEAQRQVETESEEDDEEEEPLPFGVIVRHSGLLTPPDHGSPTSDEVEECQSPPSWQQTLPYSHWWPGAYARPSVPRQTHHFQHADDDDNGSGTYTHAYPVSPLISPCRVGSGQIDPFSCSTTPHKQWFDSILYYMLSEFAPRGWPALRITNEEGLMWENFMTLHALAEPALYYVRLLFATGDLVRRGACQPQTSYWLQERAIKAINEALRDPKRGVADPLILAVGRIALHESMYGDKLAAHTVHRPAQQRMIALRGGMGALNFPPLVKRLMRWADRIMSMQGATERMIPDEDEQTYTLEASVKVLEHWVPREGQALRKKISVADLLQ</sequence>
<dbReference type="OrthoDB" id="4159781at2759"/>
<dbReference type="Proteomes" id="UP000799441">
    <property type="component" value="Unassembled WGS sequence"/>
</dbReference>
<protein>
    <submittedName>
        <fullName evidence="2">Uncharacterized protein</fullName>
    </submittedName>
</protein>
<name>A0A9P4UQF2_9PEZI</name>
<proteinExistence type="predicted"/>
<organism evidence="2 3">
    <name type="scientific">Polychaeton citri CBS 116435</name>
    <dbReference type="NCBI Taxonomy" id="1314669"/>
    <lineage>
        <taxon>Eukaryota</taxon>
        <taxon>Fungi</taxon>
        <taxon>Dikarya</taxon>
        <taxon>Ascomycota</taxon>
        <taxon>Pezizomycotina</taxon>
        <taxon>Dothideomycetes</taxon>
        <taxon>Dothideomycetidae</taxon>
        <taxon>Capnodiales</taxon>
        <taxon>Capnodiaceae</taxon>
        <taxon>Polychaeton</taxon>
    </lineage>
</organism>
<feature type="region of interest" description="Disordered" evidence="1">
    <location>
        <begin position="57"/>
        <end position="200"/>
    </location>
</feature>
<dbReference type="PANTHER" id="PTHR37540">
    <property type="entry name" value="TRANSCRIPTION FACTOR (ACR-2), PUTATIVE-RELATED-RELATED"/>
    <property type="match status" value="1"/>
</dbReference>
<feature type="compositionally biased region" description="Low complexity" evidence="1">
    <location>
        <begin position="94"/>
        <end position="129"/>
    </location>
</feature>
<comment type="caution">
    <text evidence="2">The sequence shown here is derived from an EMBL/GenBank/DDBJ whole genome shotgun (WGS) entry which is preliminary data.</text>
</comment>
<dbReference type="PANTHER" id="PTHR37540:SF5">
    <property type="entry name" value="TRANSCRIPTION FACTOR DOMAIN-CONTAINING PROTEIN"/>
    <property type="match status" value="1"/>
</dbReference>
<evidence type="ECO:0000313" key="2">
    <source>
        <dbReference type="EMBL" id="KAF2724467.1"/>
    </source>
</evidence>
<feature type="compositionally biased region" description="Basic residues" evidence="1">
    <location>
        <begin position="59"/>
        <end position="71"/>
    </location>
</feature>
<keyword evidence="3" id="KW-1185">Reference proteome</keyword>
<reference evidence="2" key="1">
    <citation type="journal article" date="2020" name="Stud. Mycol.">
        <title>101 Dothideomycetes genomes: a test case for predicting lifestyles and emergence of pathogens.</title>
        <authorList>
            <person name="Haridas S."/>
            <person name="Albert R."/>
            <person name="Binder M."/>
            <person name="Bloem J."/>
            <person name="Labutti K."/>
            <person name="Salamov A."/>
            <person name="Andreopoulos B."/>
            <person name="Baker S."/>
            <person name="Barry K."/>
            <person name="Bills G."/>
            <person name="Bluhm B."/>
            <person name="Cannon C."/>
            <person name="Castanera R."/>
            <person name="Culley D."/>
            <person name="Daum C."/>
            <person name="Ezra D."/>
            <person name="Gonzalez J."/>
            <person name="Henrissat B."/>
            <person name="Kuo A."/>
            <person name="Liang C."/>
            <person name="Lipzen A."/>
            <person name="Lutzoni F."/>
            <person name="Magnuson J."/>
            <person name="Mondo S."/>
            <person name="Nolan M."/>
            <person name="Ohm R."/>
            <person name="Pangilinan J."/>
            <person name="Park H.-J."/>
            <person name="Ramirez L."/>
            <person name="Alfaro M."/>
            <person name="Sun H."/>
            <person name="Tritt A."/>
            <person name="Yoshinaga Y."/>
            <person name="Zwiers L.-H."/>
            <person name="Turgeon B."/>
            <person name="Goodwin S."/>
            <person name="Spatafora J."/>
            <person name="Crous P."/>
            <person name="Grigoriev I."/>
        </authorList>
    </citation>
    <scope>NUCLEOTIDE SEQUENCE</scope>
    <source>
        <strain evidence="2">CBS 116435</strain>
    </source>
</reference>
<dbReference type="AlphaFoldDB" id="A0A9P4UQF2"/>
<evidence type="ECO:0000313" key="3">
    <source>
        <dbReference type="Proteomes" id="UP000799441"/>
    </source>
</evidence>